<dbReference type="GO" id="GO:0008061">
    <property type="term" value="F:chitin binding"/>
    <property type="evidence" value="ECO:0007669"/>
    <property type="project" value="UniProtKB-KW"/>
</dbReference>
<dbReference type="PANTHER" id="PTHR11177:SF317">
    <property type="entry name" value="CHITINASE 12-RELATED"/>
    <property type="match status" value="1"/>
</dbReference>
<dbReference type="Gene3D" id="3.10.50.10">
    <property type="match status" value="1"/>
</dbReference>
<dbReference type="PROSITE" id="PS51910">
    <property type="entry name" value="GH18_2"/>
    <property type="match status" value="1"/>
</dbReference>
<keyword evidence="4 8" id="KW-0378">Hydrolase</keyword>
<keyword evidence="2" id="KW-0147">Chitin-binding</keyword>
<evidence type="ECO:0000259" key="12">
    <source>
        <dbReference type="PROSITE" id="PS51910"/>
    </source>
</evidence>
<dbReference type="InterPro" id="IPR001223">
    <property type="entry name" value="Glyco_hydro18_cat"/>
</dbReference>
<dbReference type="InterPro" id="IPR002557">
    <property type="entry name" value="Chitin-bd_dom"/>
</dbReference>
<dbReference type="InterPro" id="IPR001579">
    <property type="entry name" value="Glyco_hydro_18_chit_AS"/>
</dbReference>
<evidence type="ECO:0000256" key="1">
    <source>
        <dbReference type="ARBA" id="ARBA00009121"/>
    </source>
</evidence>
<feature type="region of interest" description="Disordered" evidence="9">
    <location>
        <begin position="451"/>
        <end position="471"/>
    </location>
</feature>
<dbReference type="GO" id="GO:0004568">
    <property type="term" value="F:chitinase activity"/>
    <property type="evidence" value="ECO:0007669"/>
    <property type="project" value="TreeGrafter"/>
</dbReference>
<dbReference type="PROSITE" id="PS50940">
    <property type="entry name" value="CHIT_BIND_II"/>
    <property type="match status" value="1"/>
</dbReference>
<reference evidence="14" key="1">
    <citation type="submission" date="2017-01" db="EMBL/GenBank/DDBJ databases">
        <title>Comparative genomics of anhydrobiosis in the tardigrade Hypsibius dujardini.</title>
        <authorList>
            <person name="Yoshida Y."/>
            <person name="Koutsovoulos G."/>
            <person name="Laetsch D."/>
            <person name="Stevens L."/>
            <person name="Kumar S."/>
            <person name="Horikawa D."/>
            <person name="Ishino K."/>
            <person name="Komine S."/>
            <person name="Tomita M."/>
            <person name="Blaxter M."/>
            <person name="Arakawa K."/>
        </authorList>
    </citation>
    <scope>NUCLEOTIDE SEQUENCE [LARGE SCALE GENOMIC DNA]</scope>
    <source>
        <strain evidence="14">Z151</strain>
    </source>
</reference>
<comment type="similarity">
    <text evidence="1">Belongs to the glycosyl hydrolase 18 family. Chitinase class II subfamily.</text>
</comment>
<keyword evidence="7 8" id="KW-0326">Glycosidase</keyword>
<keyword evidence="14" id="KW-1185">Reference proteome</keyword>
<comment type="caution">
    <text evidence="13">The sequence shown here is derived from an EMBL/GenBank/DDBJ whole genome shotgun (WGS) entry which is preliminary data.</text>
</comment>
<dbReference type="GO" id="GO:0005576">
    <property type="term" value="C:extracellular region"/>
    <property type="evidence" value="ECO:0007669"/>
    <property type="project" value="InterPro"/>
</dbReference>
<dbReference type="SUPFAM" id="SSF54556">
    <property type="entry name" value="Chitinase insertion domain"/>
    <property type="match status" value="1"/>
</dbReference>
<dbReference type="SMART" id="SM00636">
    <property type="entry name" value="Glyco_18"/>
    <property type="match status" value="1"/>
</dbReference>
<dbReference type="FunFam" id="3.10.50.10:FF:000003">
    <property type="entry name" value="Class V chitinase CHIT5b"/>
    <property type="match status" value="1"/>
</dbReference>
<dbReference type="Proteomes" id="UP000192578">
    <property type="component" value="Unassembled WGS sequence"/>
</dbReference>
<accession>A0A9X6NMY8</accession>
<evidence type="ECO:0000256" key="5">
    <source>
        <dbReference type="ARBA" id="ARBA00023157"/>
    </source>
</evidence>
<dbReference type="InterPro" id="IPR036508">
    <property type="entry name" value="Chitin-bd_dom_sf"/>
</dbReference>
<dbReference type="PROSITE" id="PS01095">
    <property type="entry name" value="GH18_1"/>
    <property type="match status" value="1"/>
</dbReference>
<evidence type="ECO:0000313" key="14">
    <source>
        <dbReference type="Proteomes" id="UP000192578"/>
    </source>
</evidence>
<feature type="signal peptide" evidence="10">
    <location>
        <begin position="1"/>
        <end position="20"/>
    </location>
</feature>
<dbReference type="SUPFAM" id="SSF51445">
    <property type="entry name" value="(Trans)glycosidases"/>
    <property type="match status" value="1"/>
</dbReference>
<dbReference type="PANTHER" id="PTHR11177">
    <property type="entry name" value="CHITINASE"/>
    <property type="match status" value="1"/>
</dbReference>
<evidence type="ECO:0000256" key="6">
    <source>
        <dbReference type="ARBA" id="ARBA00023180"/>
    </source>
</evidence>
<dbReference type="InterPro" id="IPR011583">
    <property type="entry name" value="Chitinase_II/V-like_cat"/>
</dbReference>
<feature type="chain" id="PRO_5040955342" evidence="10">
    <location>
        <begin position="21"/>
        <end position="536"/>
    </location>
</feature>
<evidence type="ECO:0000256" key="2">
    <source>
        <dbReference type="ARBA" id="ARBA00022669"/>
    </source>
</evidence>
<feature type="domain" description="Chitin-binding type-2" evidence="11">
    <location>
        <begin position="478"/>
        <end position="536"/>
    </location>
</feature>
<evidence type="ECO:0000256" key="8">
    <source>
        <dbReference type="RuleBase" id="RU000489"/>
    </source>
</evidence>
<name>A0A9X6NMY8_HYPEX</name>
<evidence type="ECO:0000256" key="4">
    <source>
        <dbReference type="ARBA" id="ARBA00022801"/>
    </source>
</evidence>
<evidence type="ECO:0000259" key="11">
    <source>
        <dbReference type="PROSITE" id="PS50940"/>
    </source>
</evidence>
<dbReference type="Gene3D" id="3.20.20.80">
    <property type="entry name" value="Glycosidases"/>
    <property type="match status" value="2"/>
</dbReference>
<sequence length="536" mass="55797">MKALSQCSLVVMLVASGALAIEPVFDMPHRGCYYTNWAQYRQGVASYKPANVDPALCTYISIAFGSIVNNVLTPLEWNDLDTFAALTALKQTAPNLKIFLSVGGWTLTSQLVTVAATASSRTAFINSAISNLRTWGLDGLDIDWEFPLAADKSAYSTFLKEIRAAFQAEAASSGKTRLALSAAVHLISDGGFDGVVINNTLDVVNVMTYDLAGAWDLSGTGHQASLFVGPRGVPSEWNVASIMQTWVDAGVAKSKLAVGLPLYGRGWMLASASSHGLGAPVSAALTASFYTTESGAWPYYEICKRIQSDGATKVFDTTIQASYAYTGSWWIGYDDVQTIAGKTTWAKNNGYGGVYVWDTAQDDFANLCGQGKNPLLNAIKTASLGGSNPGTVAATPPRTTTTTVATTSKATTTTTKAPSTTVKATTAAATIKTVPPTVQSGPLTTAKPAVTTTTTATTGAPPRPTTAASSGTTATCGTPLCTQKGPGLVALGACSTTFCNCDQSNVGYLTSCGGALIFDSVNHYCNYQSQVAGCAG</sequence>
<dbReference type="SMART" id="SM00494">
    <property type="entry name" value="ChtBD2"/>
    <property type="match status" value="1"/>
</dbReference>
<keyword evidence="3 10" id="KW-0732">Signal</keyword>
<keyword evidence="6" id="KW-0325">Glycoprotein</keyword>
<proteinExistence type="inferred from homology"/>
<dbReference type="AlphaFoldDB" id="A0A9X6NMY8"/>
<protein>
    <submittedName>
        <fullName evidence="13">Acidic mammalian chitinase</fullName>
    </submittedName>
</protein>
<evidence type="ECO:0000313" key="13">
    <source>
        <dbReference type="EMBL" id="OWA52599.1"/>
    </source>
</evidence>
<feature type="domain" description="GH18" evidence="12">
    <location>
        <begin position="28"/>
        <end position="386"/>
    </location>
</feature>
<gene>
    <name evidence="13" type="ORF">BV898_17048</name>
</gene>
<dbReference type="InterPro" id="IPR029070">
    <property type="entry name" value="Chitinase_insertion_sf"/>
</dbReference>
<dbReference type="InterPro" id="IPR017853">
    <property type="entry name" value="GH"/>
</dbReference>
<organism evidence="13 14">
    <name type="scientific">Hypsibius exemplaris</name>
    <name type="common">Freshwater tardigrade</name>
    <dbReference type="NCBI Taxonomy" id="2072580"/>
    <lineage>
        <taxon>Eukaryota</taxon>
        <taxon>Metazoa</taxon>
        <taxon>Ecdysozoa</taxon>
        <taxon>Tardigrada</taxon>
        <taxon>Eutardigrada</taxon>
        <taxon>Parachela</taxon>
        <taxon>Hypsibioidea</taxon>
        <taxon>Hypsibiidae</taxon>
        <taxon>Hypsibius</taxon>
    </lineage>
</organism>
<keyword evidence="5" id="KW-1015">Disulfide bond</keyword>
<dbReference type="OrthoDB" id="76388at2759"/>
<evidence type="ECO:0000256" key="10">
    <source>
        <dbReference type="SAM" id="SignalP"/>
    </source>
</evidence>
<evidence type="ECO:0000256" key="9">
    <source>
        <dbReference type="SAM" id="MobiDB-lite"/>
    </source>
</evidence>
<evidence type="ECO:0000256" key="3">
    <source>
        <dbReference type="ARBA" id="ARBA00022729"/>
    </source>
</evidence>
<dbReference type="GO" id="GO:0006032">
    <property type="term" value="P:chitin catabolic process"/>
    <property type="evidence" value="ECO:0007669"/>
    <property type="project" value="TreeGrafter"/>
</dbReference>
<dbReference type="InterPro" id="IPR050314">
    <property type="entry name" value="Glycosyl_Hydrlase_18"/>
</dbReference>
<dbReference type="SUPFAM" id="SSF57625">
    <property type="entry name" value="Invertebrate chitin-binding proteins"/>
    <property type="match status" value="1"/>
</dbReference>
<dbReference type="EMBL" id="MTYJ01000276">
    <property type="protein sequence ID" value="OWA52599.1"/>
    <property type="molecule type" value="Genomic_DNA"/>
</dbReference>
<dbReference type="Pfam" id="PF00704">
    <property type="entry name" value="Glyco_hydro_18"/>
    <property type="match status" value="1"/>
</dbReference>
<dbReference type="GO" id="GO:0005975">
    <property type="term" value="P:carbohydrate metabolic process"/>
    <property type="evidence" value="ECO:0007669"/>
    <property type="project" value="InterPro"/>
</dbReference>
<evidence type="ECO:0000256" key="7">
    <source>
        <dbReference type="ARBA" id="ARBA00023295"/>
    </source>
</evidence>